<sequence>METKLALNLELDKTQLYWKQRARANWLRHGDQNSAFFHHFPSQRKRRNRILFLNSDQGIRMESEMDIHTVARDYFMDIFSSIHPDNFEQILASVSPCISTAENDILMSPFDKKEVYTTLQAMGPLKAAGADGLGEVFYQRLWHILGDEVADFCIGLLNGVYDMQLINQTHTVLIPKVSSPSNMTHYRPISLCNVIFKIASKMLANRLQKFLDICIDESQSAFIPGRAITDNVMIAYDILHSFTRNRMVRKGYFALKLDMSKAYDHVE</sequence>
<dbReference type="PANTHER" id="PTHR46890:SF48">
    <property type="entry name" value="RNA-DIRECTED DNA POLYMERASE"/>
    <property type="match status" value="1"/>
</dbReference>
<dbReference type="AlphaFoldDB" id="A0A9W7JEV3"/>
<keyword evidence="3" id="KW-1185">Reference proteome</keyword>
<dbReference type="OrthoDB" id="997823at2759"/>
<protein>
    <recommendedName>
        <fullName evidence="1">Reverse transcriptase domain-containing protein</fullName>
    </recommendedName>
</protein>
<evidence type="ECO:0000313" key="3">
    <source>
        <dbReference type="Proteomes" id="UP001165190"/>
    </source>
</evidence>
<dbReference type="InterPro" id="IPR043502">
    <property type="entry name" value="DNA/RNA_pol_sf"/>
</dbReference>
<name>A0A9W7JEV3_HIBTR</name>
<gene>
    <name evidence="2" type="ORF">HRI_004708600</name>
</gene>
<comment type="caution">
    <text evidence="2">The sequence shown here is derived from an EMBL/GenBank/DDBJ whole genome shotgun (WGS) entry which is preliminary data.</text>
</comment>
<proteinExistence type="predicted"/>
<feature type="domain" description="Reverse transcriptase" evidence="1">
    <location>
        <begin position="174"/>
        <end position="267"/>
    </location>
</feature>
<evidence type="ECO:0000259" key="1">
    <source>
        <dbReference type="Pfam" id="PF00078"/>
    </source>
</evidence>
<reference evidence="2" key="1">
    <citation type="submission" date="2023-05" db="EMBL/GenBank/DDBJ databases">
        <title>Genome and transcriptome analyses reveal genes involved in the formation of fine ridges on petal epidermal cells in Hibiscus trionum.</title>
        <authorList>
            <person name="Koshimizu S."/>
            <person name="Masuda S."/>
            <person name="Ishii T."/>
            <person name="Shirasu K."/>
            <person name="Hoshino A."/>
            <person name="Arita M."/>
        </authorList>
    </citation>
    <scope>NUCLEOTIDE SEQUENCE</scope>
    <source>
        <strain evidence="2">Hamamatsu line</strain>
    </source>
</reference>
<accession>A0A9W7JEV3</accession>
<dbReference type="SUPFAM" id="SSF56672">
    <property type="entry name" value="DNA/RNA polymerases"/>
    <property type="match status" value="1"/>
</dbReference>
<dbReference type="PANTHER" id="PTHR46890">
    <property type="entry name" value="NON-LTR RETROLELEMENT REVERSE TRANSCRIPTASE-LIKE PROTEIN-RELATED"/>
    <property type="match status" value="1"/>
</dbReference>
<dbReference type="InterPro" id="IPR052343">
    <property type="entry name" value="Retrotransposon-Effector_Assoc"/>
</dbReference>
<dbReference type="EMBL" id="BSYR01000056">
    <property type="protein sequence ID" value="GMJ10394.1"/>
    <property type="molecule type" value="Genomic_DNA"/>
</dbReference>
<organism evidence="2 3">
    <name type="scientific">Hibiscus trionum</name>
    <name type="common">Flower of an hour</name>
    <dbReference type="NCBI Taxonomy" id="183268"/>
    <lineage>
        <taxon>Eukaryota</taxon>
        <taxon>Viridiplantae</taxon>
        <taxon>Streptophyta</taxon>
        <taxon>Embryophyta</taxon>
        <taxon>Tracheophyta</taxon>
        <taxon>Spermatophyta</taxon>
        <taxon>Magnoliopsida</taxon>
        <taxon>eudicotyledons</taxon>
        <taxon>Gunneridae</taxon>
        <taxon>Pentapetalae</taxon>
        <taxon>rosids</taxon>
        <taxon>malvids</taxon>
        <taxon>Malvales</taxon>
        <taxon>Malvaceae</taxon>
        <taxon>Malvoideae</taxon>
        <taxon>Hibiscus</taxon>
    </lineage>
</organism>
<evidence type="ECO:0000313" key="2">
    <source>
        <dbReference type="EMBL" id="GMJ10394.1"/>
    </source>
</evidence>
<dbReference type="Proteomes" id="UP001165190">
    <property type="component" value="Unassembled WGS sequence"/>
</dbReference>
<dbReference type="InterPro" id="IPR000477">
    <property type="entry name" value="RT_dom"/>
</dbReference>
<dbReference type="Pfam" id="PF00078">
    <property type="entry name" value="RVT_1"/>
    <property type="match status" value="1"/>
</dbReference>